<evidence type="ECO:0000313" key="4">
    <source>
        <dbReference type="EMBL" id="UGS37925.1"/>
    </source>
</evidence>
<name>A0A9E6Y0K6_9ACTN</name>
<dbReference type="Gene3D" id="3.20.180.10">
    <property type="entry name" value="PNP-oxidase-like"/>
    <property type="match status" value="1"/>
</dbReference>
<dbReference type="InterPro" id="IPR012349">
    <property type="entry name" value="Split_barrel_FMN-bd"/>
</dbReference>
<dbReference type="Pfam" id="PF10615">
    <property type="entry name" value="DUF2470"/>
    <property type="match status" value="1"/>
</dbReference>
<protein>
    <recommendedName>
        <fullName evidence="6">Pyridoxamine 5'-phosphate oxidase</fullName>
    </recommendedName>
</protein>
<dbReference type="InterPro" id="IPR037119">
    <property type="entry name" value="Haem_oxidase_HugZ-like_sf"/>
</dbReference>
<proteinExistence type="predicted"/>
<dbReference type="InterPro" id="IPR055343">
    <property type="entry name" value="CREG_beta-barrel"/>
</dbReference>
<feature type="compositionally biased region" description="Basic and acidic residues" evidence="1">
    <location>
        <begin position="33"/>
        <end position="45"/>
    </location>
</feature>
<dbReference type="Gene3D" id="2.30.110.10">
    <property type="entry name" value="Electron Transport, Fmn-binding Protein, Chain A"/>
    <property type="match status" value="1"/>
</dbReference>
<dbReference type="Proteomes" id="UP001162834">
    <property type="component" value="Chromosome"/>
</dbReference>
<gene>
    <name evidence="4" type="ORF">DSM104329_04347</name>
</gene>
<evidence type="ECO:0008006" key="6">
    <source>
        <dbReference type="Google" id="ProtNLM"/>
    </source>
</evidence>
<reference evidence="4" key="1">
    <citation type="journal article" date="2022" name="Int. J. Syst. Evol. Microbiol.">
        <title>Pseudomonas aegrilactucae sp. nov. and Pseudomonas morbosilactucae sp. nov., pathogens causing bacterial rot of lettuce in Japan.</title>
        <authorList>
            <person name="Sawada H."/>
            <person name="Fujikawa T."/>
            <person name="Satou M."/>
        </authorList>
    </citation>
    <scope>NUCLEOTIDE SEQUENCE</scope>
    <source>
        <strain evidence="4">0166_1</strain>
    </source>
</reference>
<sequence>MHVTETSAPPSWDPHDVPSGQASQAPPEPLHPVADEPRRRSAAEEARTIVAGTNQATLATLSVDGHPWGSFVTYGTLRDGSPVLCLSTLAEHGRNLPADPRASLVVSAPTTDGDPLESGRVTLAGRAHVPEGAELDDARAAHLAAVPGAAIYMDFGDFTIWVLRVERVRWVGGFGRMASTNAAEYAAAEPDPVAAAAPYAVAHLNEDHADALLDMAHALAGYPDATSSRCTGADRYGLDLVIHTPRGRAERRVGFAAPITTANGLRSATVELARRARA</sequence>
<feature type="domain" description="DUF2470" evidence="2">
    <location>
        <begin position="200"/>
        <end position="272"/>
    </location>
</feature>
<evidence type="ECO:0000313" key="5">
    <source>
        <dbReference type="Proteomes" id="UP001162834"/>
    </source>
</evidence>
<dbReference type="GO" id="GO:0005737">
    <property type="term" value="C:cytoplasm"/>
    <property type="evidence" value="ECO:0007669"/>
    <property type="project" value="UniProtKB-ARBA"/>
</dbReference>
<dbReference type="PANTHER" id="PTHR13343:SF24">
    <property type="entry name" value="OS07G0573800 PROTEIN"/>
    <property type="match status" value="1"/>
</dbReference>
<keyword evidence="5" id="KW-1185">Reference proteome</keyword>
<dbReference type="PANTHER" id="PTHR13343">
    <property type="entry name" value="CREG1 PROTEIN"/>
    <property type="match status" value="1"/>
</dbReference>
<dbReference type="EMBL" id="CP087164">
    <property type="protein sequence ID" value="UGS37925.1"/>
    <property type="molecule type" value="Genomic_DNA"/>
</dbReference>
<dbReference type="AlphaFoldDB" id="A0A9E6Y0K6"/>
<evidence type="ECO:0000259" key="2">
    <source>
        <dbReference type="Pfam" id="PF10615"/>
    </source>
</evidence>
<feature type="region of interest" description="Disordered" evidence="1">
    <location>
        <begin position="1"/>
        <end position="45"/>
    </location>
</feature>
<organism evidence="4 5">
    <name type="scientific">Capillimicrobium parvum</name>
    <dbReference type="NCBI Taxonomy" id="2884022"/>
    <lineage>
        <taxon>Bacteria</taxon>
        <taxon>Bacillati</taxon>
        <taxon>Actinomycetota</taxon>
        <taxon>Thermoleophilia</taxon>
        <taxon>Solirubrobacterales</taxon>
        <taxon>Capillimicrobiaceae</taxon>
        <taxon>Capillimicrobium</taxon>
    </lineage>
</organism>
<dbReference type="KEGG" id="sbae:DSM104329_04347"/>
<dbReference type="InterPro" id="IPR019595">
    <property type="entry name" value="DUF2470"/>
</dbReference>
<evidence type="ECO:0000259" key="3">
    <source>
        <dbReference type="Pfam" id="PF13883"/>
    </source>
</evidence>
<dbReference type="SUPFAM" id="SSF50475">
    <property type="entry name" value="FMN-binding split barrel"/>
    <property type="match status" value="1"/>
</dbReference>
<accession>A0A9E6Y0K6</accession>
<feature type="domain" description="CREG-like beta-barrel" evidence="3">
    <location>
        <begin position="37"/>
        <end position="186"/>
    </location>
</feature>
<dbReference type="Pfam" id="PF13883">
    <property type="entry name" value="CREG_beta-barrel"/>
    <property type="match status" value="1"/>
</dbReference>
<evidence type="ECO:0000256" key="1">
    <source>
        <dbReference type="SAM" id="MobiDB-lite"/>
    </source>
</evidence>